<dbReference type="SUPFAM" id="SSF53448">
    <property type="entry name" value="Nucleotide-diphospho-sugar transferases"/>
    <property type="match status" value="1"/>
</dbReference>
<dbReference type="InterPro" id="IPR023296">
    <property type="entry name" value="Glyco_hydro_beta-prop_sf"/>
</dbReference>
<dbReference type="Gene3D" id="3.90.550.10">
    <property type="entry name" value="Spore Coat Polysaccharide Biosynthesis Protein SpsA, Chain A"/>
    <property type="match status" value="1"/>
</dbReference>
<organism evidence="2">
    <name type="scientific">freshwater metagenome</name>
    <dbReference type="NCBI Taxonomy" id="449393"/>
    <lineage>
        <taxon>unclassified sequences</taxon>
        <taxon>metagenomes</taxon>
        <taxon>ecological metagenomes</taxon>
    </lineage>
</organism>
<dbReference type="EMBL" id="CAESAL010000047">
    <property type="protein sequence ID" value="CAB4343767.1"/>
    <property type="molecule type" value="Genomic_DNA"/>
</dbReference>
<reference evidence="2" key="1">
    <citation type="submission" date="2020-05" db="EMBL/GenBank/DDBJ databases">
        <authorList>
            <person name="Chiriac C."/>
            <person name="Salcher M."/>
            <person name="Ghai R."/>
            <person name="Kavagutti S V."/>
        </authorList>
    </citation>
    <scope>NUCLEOTIDE SEQUENCE</scope>
</reference>
<gene>
    <name evidence="2" type="ORF">UFOPK3331_01272</name>
</gene>
<feature type="domain" description="Glycosyltransferase 2-like" evidence="1">
    <location>
        <begin position="7"/>
        <end position="106"/>
    </location>
</feature>
<protein>
    <submittedName>
        <fullName evidence="2">Unannotated protein</fullName>
    </submittedName>
</protein>
<dbReference type="Gene3D" id="2.115.10.20">
    <property type="entry name" value="Glycosyl hydrolase domain, family 43"/>
    <property type="match status" value="1"/>
</dbReference>
<dbReference type="AlphaFoldDB" id="A0A6J5ZSK3"/>
<evidence type="ECO:0000259" key="1">
    <source>
        <dbReference type="Pfam" id="PF00535"/>
    </source>
</evidence>
<dbReference type="SUPFAM" id="SSF48452">
    <property type="entry name" value="TPR-like"/>
    <property type="match status" value="1"/>
</dbReference>
<accession>A0A6J5ZSK3</accession>
<dbReference type="PANTHER" id="PTHR43630">
    <property type="entry name" value="POLY-BETA-1,6-N-ACETYL-D-GLUCOSAMINE SYNTHASE"/>
    <property type="match status" value="1"/>
</dbReference>
<dbReference type="InterPro" id="IPR011990">
    <property type="entry name" value="TPR-like_helical_dom_sf"/>
</dbReference>
<proteinExistence type="predicted"/>
<name>A0A6J5ZSK3_9ZZZZ</name>
<sequence>MTPDITLVMIVRNESEIIERCLESVRPLLSRWSIVDTGSTDDTIEKITRSLSGLPGKVHQREWVNFGHNRTEALALARGVGSHLLLIDADMTLRIEGELPALSADAYELRHDADPAYWNPRLIRSDREWSFVGRTHEYLNCATPFSSDRLPQLIIDDHADGGSRSNKFERDRVFLEQTIAENPEDLRALFYLALTLRDLGESDAAINMFRHRAALGGWDQEVFYCLHQIGVLQIASDPNSAILQLLAAWNYRPSRAEPLLELARLHRQRGEYTLSALYASTGLSLPPTTDSAFVHAEAHAWALRFEHAIALYHLGFFAEALALNDQLLRDGVPLATQPWVHHNRAWCLLSLGKADDQTQAFLPLHSDLPRLASLISTAEFTRIALEHAEGWSLFNPSITADRDGGLAMNVRSSNYVIAQDGSYLFHGNEDDGVIRTINHLVRVSDDLTLTHLGTLPLQPDGPPVRMSRVIGCEDVRLAHTRDGWRALATVRDRNQYERCDVALITLNDLERPDHATIAVAPGPDPARHEKNWMPFVENGELKILYLCAPTIVAHFDTKSNLVVDSQTIGPPAAMNFRGGSQGIEFENGYLFLVHEVTMYGMNRVYGHRFVHLTKSLTSSDGIQWNITALTRPFHFLHVGIEFAAGLARNGDNLVASFGVRDEEAWLVELPAADVAKLLVPLLPER</sequence>
<dbReference type="Pfam" id="PF00535">
    <property type="entry name" value="Glycos_transf_2"/>
    <property type="match status" value="1"/>
</dbReference>
<dbReference type="PANTHER" id="PTHR43630:SF2">
    <property type="entry name" value="GLYCOSYLTRANSFERASE"/>
    <property type="match status" value="1"/>
</dbReference>
<dbReference type="InterPro" id="IPR029044">
    <property type="entry name" value="Nucleotide-diphossugar_trans"/>
</dbReference>
<dbReference type="InterPro" id="IPR001173">
    <property type="entry name" value="Glyco_trans_2-like"/>
</dbReference>
<dbReference type="Gene3D" id="1.25.40.10">
    <property type="entry name" value="Tetratricopeptide repeat domain"/>
    <property type="match status" value="1"/>
</dbReference>
<evidence type="ECO:0000313" key="2">
    <source>
        <dbReference type="EMBL" id="CAB4343767.1"/>
    </source>
</evidence>